<dbReference type="Proteomes" id="UP000077384">
    <property type="component" value="Unassembled WGS sequence"/>
</dbReference>
<proteinExistence type="predicted"/>
<dbReference type="Pfam" id="PF12730">
    <property type="entry name" value="ABC2_membrane_4"/>
    <property type="match status" value="1"/>
</dbReference>
<comment type="caution">
    <text evidence="2">The sequence shown here is derived from an EMBL/GenBank/DDBJ whole genome shotgun (WGS) entry which is preliminary data.</text>
</comment>
<keyword evidence="1" id="KW-0812">Transmembrane</keyword>
<evidence type="ECO:0000313" key="2">
    <source>
        <dbReference type="EMBL" id="OAA93475.1"/>
    </source>
</evidence>
<feature type="transmembrane region" description="Helical" evidence="1">
    <location>
        <begin position="52"/>
        <end position="76"/>
    </location>
</feature>
<dbReference type="AlphaFoldDB" id="A0A162JCU8"/>
<evidence type="ECO:0000313" key="3">
    <source>
        <dbReference type="EMBL" id="OBR96264.1"/>
    </source>
</evidence>
<dbReference type="RefSeq" id="WP_013240347.1">
    <property type="nucleotide sequence ID" value="NZ_LITQ01000012.1"/>
</dbReference>
<feature type="transmembrane region" description="Helical" evidence="1">
    <location>
        <begin position="97"/>
        <end position="122"/>
    </location>
</feature>
<dbReference type="CDD" id="cd21808">
    <property type="entry name" value="ABC-2_lan_permease_MutG"/>
    <property type="match status" value="1"/>
</dbReference>
<name>A0A162JCU8_9CLOT</name>
<dbReference type="EMBL" id="LROR01000034">
    <property type="protein sequence ID" value="OBR96264.1"/>
    <property type="molecule type" value="Genomic_DNA"/>
</dbReference>
<dbReference type="NCBIfam" id="TIGR03733">
    <property type="entry name" value="lanti_perm_MutG"/>
    <property type="match status" value="1"/>
</dbReference>
<organism evidence="2 4">
    <name type="scientific">Clostridium coskatii</name>
    <dbReference type="NCBI Taxonomy" id="1705578"/>
    <lineage>
        <taxon>Bacteria</taxon>
        <taxon>Bacillati</taxon>
        <taxon>Bacillota</taxon>
        <taxon>Clostridia</taxon>
        <taxon>Eubacteriales</taxon>
        <taxon>Clostridiaceae</taxon>
        <taxon>Clostridium</taxon>
    </lineage>
</organism>
<dbReference type="Proteomes" id="UP000093694">
    <property type="component" value="Unassembled WGS sequence"/>
</dbReference>
<accession>A0A162JCU8</accession>
<sequence>MGKLFKLIRSDFQKIHHTPIIWIHIIVPILISTLCVAYYTSSPATVDNVSKVGFYIQVLSAGFPLIIGIVCAMVVEQEADAGNFQELLMARHKLLKFFSKLCMLLLMGLGSLIVAIGILGLGLEFLAHKNVFSAVFYGKMTLILLFCEIFLYLLHLLCSFRFGSGASIGLGISESLITALMLTGLGDGIWKWTPCSWGGRIPDYYISLKIDNGKHLFLINEFHNGIYICLIATILLFLISFLWYNYFEGRSEN</sequence>
<evidence type="ECO:0000256" key="1">
    <source>
        <dbReference type="SAM" id="Phobius"/>
    </source>
</evidence>
<feature type="transmembrane region" description="Helical" evidence="1">
    <location>
        <begin position="166"/>
        <end position="186"/>
    </location>
</feature>
<keyword evidence="5" id="KW-1185">Reference proteome</keyword>
<feature type="transmembrane region" description="Helical" evidence="1">
    <location>
        <begin position="21"/>
        <end position="40"/>
    </location>
</feature>
<evidence type="ECO:0000313" key="5">
    <source>
        <dbReference type="Proteomes" id="UP000093694"/>
    </source>
</evidence>
<dbReference type="InterPro" id="IPR022294">
    <property type="entry name" value="ABC-transptr_permeasesu"/>
</dbReference>
<evidence type="ECO:0000313" key="4">
    <source>
        <dbReference type="Proteomes" id="UP000077384"/>
    </source>
</evidence>
<protein>
    <submittedName>
        <fullName evidence="2">ABC-2 family transporter protein</fullName>
    </submittedName>
</protein>
<keyword evidence="1" id="KW-0472">Membrane</keyword>
<reference evidence="3 5" key="2">
    <citation type="journal article" date="2016" name="Front. Microbiol.">
        <title>Industrial Acetogenic Biocatalysts: A Comparative Metabolic and Genomic Analysis.</title>
        <authorList>
            <person name="Bengelsdorf F."/>
            <person name="Poehlein A."/>
            <person name="Sonja S."/>
            <person name="Erz C."/>
            <person name="Hummel T."/>
            <person name="Hoffmeister S."/>
            <person name="Daniel R."/>
            <person name="Durre P."/>
        </authorList>
    </citation>
    <scope>NUCLEOTIDE SEQUENCE [LARGE SCALE GENOMIC DNA]</scope>
    <source>
        <strain evidence="3 5">PTA-10522</strain>
    </source>
</reference>
<keyword evidence="1" id="KW-1133">Transmembrane helix</keyword>
<dbReference type="PATRIC" id="fig|1705578.3.peg.4338"/>
<gene>
    <name evidence="3" type="ORF">CLCOS_09620</name>
    <name evidence="2" type="ORF">WX73_04225</name>
</gene>
<dbReference type="EMBL" id="LITQ01000012">
    <property type="protein sequence ID" value="OAA93475.1"/>
    <property type="molecule type" value="Genomic_DNA"/>
</dbReference>
<feature type="transmembrane region" description="Helical" evidence="1">
    <location>
        <begin position="225"/>
        <end position="247"/>
    </location>
</feature>
<reference evidence="2 4" key="1">
    <citation type="journal article" date="2015" name="Biotechnol. Bioeng.">
        <title>Genome sequence and phenotypic characterization of Caulobacter segnis.</title>
        <authorList>
            <person name="Patel S."/>
            <person name="Fletcher B."/>
            <person name="Scott D.C."/>
            <person name="Ely B."/>
        </authorList>
    </citation>
    <scope>NUCLEOTIDE SEQUENCE [LARGE SCALE GENOMIC DNA]</scope>
    <source>
        <strain evidence="2 4">PS02</strain>
    </source>
</reference>
<feature type="transmembrane region" description="Helical" evidence="1">
    <location>
        <begin position="134"/>
        <end position="154"/>
    </location>
</feature>